<proteinExistence type="predicted"/>
<dbReference type="EMBL" id="FZOR01000012">
    <property type="protein sequence ID" value="SNS90853.1"/>
    <property type="molecule type" value="Genomic_DNA"/>
</dbReference>
<keyword evidence="1" id="KW-0812">Transmembrane</keyword>
<protein>
    <submittedName>
        <fullName evidence="2">Uncharacterized protein</fullName>
    </submittedName>
</protein>
<dbReference type="RefSeq" id="WP_143227981.1">
    <property type="nucleotide sequence ID" value="NZ_FZOR01000012.1"/>
</dbReference>
<sequence>MSPDDSPDGFAEGAYIARETWWGNLPILVGFGAVDAFLLYQTIRNPGPGIALGLTMFTGATAILAVLVTRPVRRGEVSFAVDARGVYFGYTGEDAEPELLPWSWIDCIVTFDRIVRSGRQRTRHHYVGVELNAAGVTARMSRLPRPPELPPPTVAEEQFKEAVFGPWLRRMGAEPSLASQRIQGWRMDGERLAEAVMRYSPDTPIAERPTRRDPGIAGMAAAAWEMGKNLKRLSEQDDYRNDDDHQ</sequence>
<keyword evidence="3" id="KW-1185">Reference proteome</keyword>
<gene>
    <name evidence="2" type="ORF">SAMN05443665_101250</name>
</gene>
<feature type="transmembrane region" description="Helical" evidence="1">
    <location>
        <begin position="49"/>
        <end position="68"/>
    </location>
</feature>
<dbReference type="Proteomes" id="UP000198318">
    <property type="component" value="Unassembled WGS sequence"/>
</dbReference>
<dbReference type="OrthoDB" id="3459297at2"/>
<reference evidence="2 3" key="1">
    <citation type="submission" date="2017-06" db="EMBL/GenBank/DDBJ databases">
        <authorList>
            <person name="Kim H.J."/>
            <person name="Triplett B.A."/>
        </authorList>
    </citation>
    <scope>NUCLEOTIDE SEQUENCE [LARGE SCALE GENOMIC DNA]</scope>
    <source>
        <strain evidence="2 3">DSM 44715</strain>
    </source>
</reference>
<keyword evidence="1" id="KW-1133">Transmembrane helix</keyword>
<keyword evidence="1" id="KW-0472">Membrane</keyword>
<feature type="transmembrane region" description="Helical" evidence="1">
    <location>
        <begin position="21"/>
        <end position="43"/>
    </location>
</feature>
<evidence type="ECO:0000313" key="2">
    <source>
        <dbReference type="EMBL" id="SNS90853.1"/>
    </source>
</evidence>
<evidence type="ECO:0000256" key="1">
    <source>
        <dbReference type="SAM" id="Phobius"/>
    </source>
</evidence>
<dbReference type="AlphaFoldDB" id="A0A239ICT3"/>
<accession>A0A239ICT3</accession>
<organism evidence="2 3">
    <name type="scientific">Actinomadura meyerae</name>
    <dbReference type="NCBI Taxonomy" id="240840"/>
    <lineage>
        <taxon>Bacteria</taxon>
        <taxon>Bacillati</taxon>
        <taxon>Actinomycetota</taxon>
        <taxon>Actinomycetes</taxon>
        <taxon>Streptosporangiales</taxon>
        <taxon>Thermomonosporaceae</taxon>
        <taxon>Actinomadura</taxon>
    </lineage>
</organism>
<evidence type="ECO:0000313" key="3">
    <source>
        <dbReference type="Proteomes" id="UP000198318"/>
    </source>
</evidence>
<name>A0A239ICT3_9ACTN</name>